<evidence type="ECO:0000313" key="2">
    <source>
        <dbReference type="Proteomes" id="UP001057402"/>
    </source>
</evidence>
<sequence>MKERQRWRSEEDALLRSYVKQYGPREWHLVSQRMNAPLNRDAKSCLERWKNYLKPGIKKGSLTEEEQRLVVQLQAKHGNKWKKIAAEIPGRTAKRLGKWWEVFKEKQQREQKENKSAYPVEEGKYDQILENFAEKLVKERSTATLLMATSNNGFIHAEAPAVTATMIPRWLSNSSSNATGLTPPSPSVTLSLSPATVTVTQPVPWMQNERGLGNVPLSLGGLPPPHGGASASDGVFMSELMECCRELEEGQRALASNKKEAAWRLRRLELQLESEKACKRREKMEEIEAKISALREEQKACLDQIEAEYREQLAGLRRDAEAKEQKLVEQWAVKHLRLSKLVEQMGCMPRTMEPPPNGL</sequence>
<protein>
    <submittedName>
        <fullName evidence="1">Uncharacterized protein</fullName>
    </submittedName>
</protein>
<proteinExistence type="predicted"/>
<comment type="caution">
    <text evidence="1">The sequence shown here is derived from an EMBL/GenBank/DDBJ whole genome shotgun (WGS) entry which is preliminary data.</text>
</comment>
<dbReference type="Proteomes" id="UP001057402">
    <property type="component" value="Chromosome 7"/>
</dbReference>
<reference evidence="2" key="1">
    <citation type="journal article" date="2023" name="Front. Plant Sci.">
        <title>Chromosomal-level genome assembly of Melastoma candidum provides insights into trichome evolution.</title>
        <authorList>
            <person name="Zhong Y."/>
            <person name="Wu W."/>
            <person name="Sun C."/>
            <person name="Zou P."/>
            <person name="Liu Y."/>
            <person name="Dai S."/>
            <person name="Zhou R."/>
        </authorList>
    </citation>
    <scope>NUCLEOTIDE SEQUENCE [LARGE SCALE GENOMIC DNA]</scope>
</reference>
<organism evidence="1 2">
    <name type="scientific">Melastoma candidum</name>
    <dbReference type="NCBI Taxonomy" id="119954"/>
    <lineage>
        <taxon>Eukaryota</taxon>
        <taxon>Viridiplantae</taxon>
        <taxon>Streptophyta</taxon>
        <taxon>Embryophyta</taxon>
        <taxon>Tracheophyta</taxon>
        <taxon>Spermatophyta</taxon>
        <taxon>Magnoliopsida</taxon>
        <taxon>eudicotyledons</taxon>
        <taxon>Gunneridae</taxon>
        <taxon>Pentapetalae</taxon>
        <taxon>rosids</taxon>
        <taxon>malvids</taxon>
        <taxon>Myrtales</taxon>
        <taxon>Melastomataceae</taxon>
        <taxon>Melastomatoideae</taxon>
        <taxon>Melastomateae</taxon>
        <taxon>Melastoma</taxon>
    </lineage>
</organism>
<gene>
    <name evidence="1" type="ORF">MLD38_026513</name>
</gene>
<evidence type="ECO:0000313" key="1">
    <source>
        <dbReference type="EMBL" id="KAI4341836.1"/>
    </source>
</evidence>
<keyword evidence="2" id="KW-1185">Reference proteome</keyword>
<accession>A0ACB9P3W0</accession>
<dbReference type="EMBL" id="CM042886">
    <property type="protein sequence ID" value="KAI4341836.1"/>
    <property type="molecule type" value="Genomic_DNA"/>
</dbReference>
<name>A0ACB9P3W0_9MYRT</name>